<dbReference type="RefSeq" id="WP_068190766.1">
    <property type="nucleotide sequence ID" value="NZ_CP013909.1"/>
</dbReference>
<dbReference type="Proteomes" id="UP000059542">
    <property type="component" value="Chromosome"/>
</dbReference>
<dbReference type="Pfam" id="PF04397">
    <property type="entry name" value="LytTR"/>
    <property type="match status" value="1"/>
</dbReference>
<dbReference type="Pfam" id="PF01590">
    <property type="entry name" value="GAF"/>
    <property type="match status" value="1"/>
</dbReference>
<dbReference type="InterPro" id="IPR007492">
    <property type="entry name" value="LytTR_DNA-bd_dom"/>
</dbReference>
<dbReference type="Gene3D" id="2.40.50.1020">
    <property type="entry name" value="LytTr DNA-binding domain"/>
    <property type="match status" value="1"/>
</dbReference>
<dbReference type="InterPro" id="IPR003018">
    <property type="entry name" value="GAF"/>
</dbReference>
<name>A0A0U4AM34_9BACT</name>
<dbReference type="InterPro" id="IPR029016">
    <property type="entry name" value="GAF-like_dom_sf"/>
</dbReference>
<dbReference type="OrthoDB" id="9811889at2"/>
<gene>
    <name evidence="2" type="ORF">AUC43_05290</name>
</gene>
<dbReference type="SUPFAM" id="SSF55781">
    <property type="entry name" value="GAF domain-like"/>
    <property type="match status" value="1"/>
</dbReference>
<evidence type="ECO:0000313" key="3">
    <source>
        <dbReference type="Proteomes" id="UP000059542"/>
    </source>
</evidence>
<dbReference type="PANTHER" id="PTHR43102:SF2">
    <property type="entry name" value="GAF DOMAIN-CONTAINING PROTEIN"/>
    <property type="match status" value="1"/>
</dbReference>
<sequence>MTPPKRTTQADSALRQVNEPERMDVLQSYQVLDTAPEPVFNDLTQLAAFICGTPMSLVSLIDGERQWFKAKVGLNASETPREHAFCQYAMRASDVYEVPDATADARFVNNPLVTGDPNIRFYAGAPLLSPEGQPLGTLCTLDTVPRELSPDQREALRILARQVMAHLELRRVRLQLEDERQKLEGVLRMANNSGDSLYANTRSEIFVKQDQRLVRIATADLQYVEALGDYVNLYTTRERLTVYGTMKDLETKLPVRDFARVHRKYIVRLDRIVAIEADVALLDGVRDASLSRLPVRVPIGSSYKPGLLGRLNLV</sequence>
<keyword evidence="3" id="KW-1185">Reference proteome</keyword>
<evidence type="ECO:0000259" key="1">
    <source>
        <dbReference type="PROSITE" id="PS50930"/>
    </source>
</evidence>
<evidence type="ECO:0000313" key="2">
    <source>
        <dbReference type="EMBL" id="ALW84549.1"/>
    </source>
</evidence>
<feature type="domain" description="HTH LytTR-type" evidence="1">
    <location>
        <begin position="205"/>
        <end position="276"/>
    </location>
</feature>
<dbReference type="GO" id="GO:0003677">
    <property type="term" value="F:DNA binding"/>
    <property type="evidence" value="ECO:0007669"/>
    <property type="project" value="InterPro"/>
</dbReference>
<proteinExistence type="predicted"/>
<dbReference type="PROSITE" id="PS50930">
    <property type="entry name" value="HTH_LYTTR"/>
    <property type="match status" value="1"/>
</dbReference>
<dbReference type="Gene3D" id="3.30.450.40">
    <property type="match status" value="1"/>
</dbReference>
<reference evidence="2 3" key="1">
    <citation type="submission" date="2015-12" db="EMBL/GenBank/DDBJ databases">
        <authorList>
            <person name="Shamseldin A."/>
            <person name="Moawad H."/>
            <person name="Abd El-Rahim W.M."/>
            <person name="Sadowsky M.J."/>
        </authorList>
    </citation>
    <scope>NUCLEOTIDE SEQUENCE [LARGE SCALE GENOMIC DNA]</scope>
    <source>
        <strain evidence="2 3">DG5B</strain>
    </source>
</reference>
<dbReference type="SMART" id="SM00850">
    <property type="entry name" value="LytTR"/>
    <property type="match status" value="1"/>
</dbReference>
<dbReference type="EMBL" id="CP013909">
    <property type="protein sequence ID" value="ALW84549.1"/>
    <property type="molecule type" value="Genomic_DNA"/>
</dbReference>
<protein>
    <recommendedName>
        <fullName evidence="1">HTH LytTR-type domain-containing protein</fullName>
    </recommendedName>
</protein>
<dbReference type="STRING" id="1411621.AUC43_05290"/>
<accession>A0A0U4AM34</accession>
<dbReference type="AlphaFoldDB" id="A0A0U4AM34"/>
<organism evidence="2 3">
    <name type="scientific">Hymenobacter sedentarius</name>
    <dbReference type="NCBI Taxonomy" id="1411621"/>
    <lineage>
        <taxon>Bacteria</taxon>
        <taxon>Pseudomonadati</taxon>
        <taxon>Bacteroidota</taxon>
        <taxon>Cytophagia</taxon>
        <taxon>Cytophagales</taxon>
        <taxon>Hymenobacteraceae</taxon>
        <taxon>Hymenobacter</taxon>
    </lineage>
</organism>
<dbReference type="KEGG" id="hyg:AUC43_05290"/>
<dbReference type="SMART" id="SM00065">
    <property type="entry name" value="GAF"/>
    <property type="match status" value="1"/>
</dbReference>
<dbReference type="PANTHER" id="PTHR43102">
    <property type="entry name" value="SLR1143 PROTEIN"/>
    <property type="match status" value="1"/>
</dbReference>